<protein>
    <submittedName>
        <fullName evidence="1">Uncharacterized protein</fullName>
    </submittedName>
</protein>
<accession>A0A0E9T6J6</accession>
<reference evidence="1" key="2">
    <citation type="journal article" date="2015" name="Fish Shellfish Immunol.">
        <title>Early steps in the European eel (Anguilla anguilla)-Vibrio vulnificus interaction in the gills: Role of the RtxA13 toxin.</title>
        <authorList>
            <person name="Callol A."/>
            <person name="Pajuelo D."/>
            <person name="Ebbesson L."/>
            <person name="Teles M."/>
            <person name="MacKenzie S."/>
            <person name="Amaro C."/>
        </authorList>
    </citation>
    <scope>NUCLEOTIDE SEQUENCE</scope>
</reference>
<organism evidence="1">
    <name type="scientific">Anguilla anguilla</name>
    <name type="common">European freshwater eel</name>
    <name type="synonym">Muraena anguilla</name>
    <dbReference type="NCBI Taxonomy" id="7936"/>
    <lineage>
        <taxon>Eukaryota</taxon>
        <taxon>Metazoa</taxon>
        <taxon>Chordata</taxon>
        <taxon>Craniata</taxon>
        <taxon>Vertebrata</taxon>
        <taxon>Euteleostomi</taxon>
        <taxon>Actinopterygii</taxon>
        <taxon>Neopterygii</taxon>
        <taxon>Teleostei</taxon>
        <taxon>Anguilliformes</taxon>
        <taxon>Anguillidae</taxon>
        <taxon>Anguilla</taxon>
    </lineage>
</organism>
<name>A0A0E9T6J6_ANGAN</name>
<proteinExistence type="predicted"/>
<evidence type="ECO:0000313" key="1">
    <source>
        <dbReference type="EMBL" id="JAH49246.1"/>
    </source>
</evidence>
<sequence>MCEDISAVLSTD</sequence>
<dbReference type="EMBL" id="GBXM01059331">
    <property type="protein sequence ID" value="JAH49246.1"/>
    <property type="molecule type" value="Transcribed_RNA"/>
</dbReference>
<reference evidence="1" key="1">
    <citation type="submission" date="2014-11" db="EMBL/GenBank/DDBJ databases">
        <authorList>
            <person name="Amaro Gonzalez C."/>
        </authorList>
    </citation>
    <scope>NUCLEOTIDE SEQUENCE</scope>
</reference>